<evidence type="ECO:0000256" key="7">
    <source>
        <dbReference type="ARBA" id="ARBA00023172"/>
    </source>
</evidence>
<dbReference type="PROSITE" id="PS00045">
    <property type="entry name" value="HISTONE_LIKE"/>
    <property type="match status" value="1"/>
</dbReference>
<evidence type="ECO:0000256" key="3">
    <source>
        <dbReference type="ARBA" id="ARBA00022845"/>
    </source>
</evidence>
<dbReference type="STRING" id="930.GCA_002079865_02873"/>
<dbReference type="GO" id="GO:0009893">
    <property type="term" value="P:positive regulation of metabolic process"/>
    <property type="evidence" value="ECO:0007669"/>
    <property type="project" value="UniProtKB-ARBA"/>
</dbReference>
<proteinExistence type="inferred from homology"/>
<evidence type="ECO:0000313" key="10">
    <source>
        <dbReference type="Proteomes" id="UP000094893"/>
    </source>
</evidence>
<comment type="caution">
    <text evidence="9">The sequence shown here is derived from an EMBL/GenBank/DDBJ whole genome shotgun (WGS) entry which is preliminary data.</text>
</comment>
<dbReference type="GO" id="GO:0006417">
    <property type="term" value="P:regulation of translation"/>
    <property type="evidence" value="ECO:0007669"/>
    <property type="project" value="UniProtKB-KW"/>
</dbReference>
<dbReference type="RefSeq" id="WP_024893779.1">
    <property type="nucleotide sequence ID" value="NZ_LWRZ01000048.1"/>
</dbReference>
<dbReference type="PANTHER" id="PTHR33175:SF2">
    <property type="entry name" value="INTEGRATION HOST FACTOR SUBUNIT ALPHA"/>
    <property type="match status" value="1"/>
</dbReference>
<dbReference type="PRINTS" id="PR01727">
    <property type="entry name" value="DNABINDINGHU"/>
</dbReference>
<keyword evidence="3" id="KW-0810">Translation regulation</keyword>
<evidence type="ECO:0000256" key="8">
    <source>
        <dbReference type="RuleBase" id="RU003939"/>
    </source>
</evidence>
<accession>A0A1C2JN86</accession>
<dbReference type="Gene3D" id="4.10.520.10">
    <property type="entry name" value="IHF-like DNA-binding proteins"/>
    <property type="match status" value="1"/>
</dbReference>
<dbReference type="GO" id="GO:0006310">
    <property type="term" value="P:DNA recombination"/>
    <property type="evidence" value="ECO:0007669"/>
    <property type="project" value="UniProtKB-KW"/>
</dbReference>
<dbReference type="InterPro" id="IPR005684">
    <property type="entry name" value="IHF_alpha"/>
</dbReference>
<dbReference type="GO" id="GO:0030527">
    <property type="term" value="F:structural constituent of chromatin"/>
    <property type="evidence" value="ECO:0007669"/>
    <property type="project" value="InterPro"/>
</dbReference>
<dbReference type="EMBL" id="LWSA01000001">
    <property type="protein sequence ID" value="OCX77471.1"/>
    <property type="molecule type" value="Genomic_DNA"/>
</dbReference>
<reference evidence="9 10" key="1">
    <citation type="journal article" date="2016" name="Int. J. Mol. Sci.">
        <title>Comparative genomics of the extreme acidophile Acidithiobacillus thiooxidans reveals intraspecific divergence and niche adaptation.</title>
        <authorList>
            <person name="Zhang X."/>
            <person name="Feng X."/>
            <person name="Tao J."/>
            <person name="Ma L."/>
            <person name="Xiao Y."/>
            <person name="Liang Y."/>
            <person name="Liu X."/>
            <person name="Yin H."/>
        </authorList>
    </citation>
    <scope>NUCLEOTIDE SEQUENCE [LARGE SCALE GENOMIC DNA]</scope>
    <source>
        <strain evidence="9 10">A02</strain>
    </source>
</reference>
<gene>
    <name evidence="9" type="ORF">A6P07_00035</name>
</gene>
<dbReference type="AlphaFoldDB" id="A0A1C2JN86"/>
<keyword evidence="5" id="KW-0238">DNA-binding</keyword>
<keyword evidence="7" id="KW-0233">DNA recombination</keyword>
<comment type="similarity">
    <text evidence="1 8">Belongs to the bacterial histone-like protein family.</text>
</comment>
<evidence type="ECO:0000256" key="1">
    <source>
        <dbReference type="ARBA" id="ARBA00010529"/>
    </source>
</evidence>
<dbReference type="Proteomes" id="UP000094893">
    <property type="component" value="Unassembled WGS sequence"/>
</dbReference>
<keyword evidence="6" id="KW-0804">Transcription</keyword>
<organism evidence="9 10">
    <name type="scientific">Acidithiobacillus thiooxidans</name>
    <name type="common">Thiobacillus thiooxidans</name>
    <dbReference type="NCBI Taxonomy" id="930"/>
    <lineage>
        <taxon>Bacteria</taxon>
        <taxon>Pseudomonadati</taxon>
        <taxon>Pseudomonadota</taxon>
        <taxon>Acidithiobacillia</taxon>
        <taxon>Acidithiobacillales</taxon>
        <taxon>Acidithiobacillaceae</taxon>
        <taxon>Acidithiobacillus</taxon>
    </lineage>
</organism>
<dbReference type="PANTHER" id="PTHR33175">
    <property type="entry name" value="DNA-BINDING PROTEIN HU"/>
    <property type="match status" value="1"/>
</dbReference>
<dbReference type="GO" id="GO:0006355">
    <property type="term" value="P:regulation of DNA-templated transcription"/>
    <property type="evidence" value="ECO:0007669"/>
    <property type="project" value="InterPro"/>
</dbReference>
<sequence length="97" mass="10802">MTVTKAEMAYFLMDEMGLTRLTSLDLVNSLFDTIRETLASGEDVRLSGFGNFTLREKAARTGRNPKNGEPHVITARRVVLFKASRKVKERDSNPVAG</sequence>
<dbReference type="GO" id="GO:0003677">
    <property type="term" value="F:DNA binding"/>
    <property type="evidence" value="ECO:0007669"/>
    <property type="project" value="UniProtKB-KW"/>
</dbReference>
<name>A0A1C2JN86_ACITH</name>
<dbReference type="GO" id="GO:0005829">
    <property type="term" value="C:cytosol"/>
    <property type="evidence" value="ECO:0007669"/>
    <property type="project" value="TreeGrafter"/>
</dbReference>
<dbReference type="SUPFAM" id="SSF47729">
    <property type="entry name" value="IHF-like DNA-binding proteins"/>
    <property type="match status" value="1"/>
</dbReference>
<evidence type="ECO:0000313" key="9">
    <source>
        <dbReference type="EMBL" id="OCX77471.1"/>
    </source>
</evidence>
<evidence type="ECO:0000256" key="4">
    <source>
        <dbReference type="ARBA" id="ARBA00023015"/>
    </source>
</evidence>
<dbReference type="CDD" id="cd13835">
    <property type="entry name" value="IHF_A"/>
    <property type="match status" value="1"/>
</dbReference>
<keyword evidence="4" id="KW-0805">Transcription regulation</keyword>
<evidence type="ECO:0000256" key="2">
    <source>
        <dbReference type="ARBA" id="ARBA00018329"/>
    </source>
</evidence>
<dbReference type="InterPro" id="IPR010992">
    <property type="entry name" value="IHF-like_DNA-bd_dom_sf"/>
</dbReference>
<dbReference type="InterPro" id="IPR020816">
    <property type="entry name" value="Histone-like_DNA-bd_CS"/>
</dbReference>
<evidence type="ECO:0000256" key="6">
    <source>
        <dbReference type="ARBA" id="ARBA00023163"/>
    </source>
</evidence>
<dbReference type="InterPro" id="IPR000119">
    <property type="entry name" value="Hist_DNA-bd"/>
</dbReference>
<dbReference type="SMART" id="SM00411">
    <property type="entry name" value="BHL"/>
    <property type="match status" value="1"/>
</dbReference>
<dbReference type="NCBIfam" id="NF001401">
    <property type="entry name" value="PRK00285.1"/>
    <property type="match status" value="1"/>
</dbReference>
<evidence type="ECO:0000256" key="5">
    <source>
        <dbReference type="ARBA" id="ARBA00023125"/>
    </source>
</evidence>
<protein>
    <recommendedName>
        <fullName evidence="2">Integration host factor subunit alpha</fullName>
    </recommendedName>
</protein>
<dbReference type="Pfam" id="PF00216">
    <property type="entry name" value="Bac_DNA_binding"/>
    <property type="match status" value="1"/>
</dbReference>